<dbReference type="CDD" id="cd00383">
    <property type="entry name" value="trans_reg_C"/>
    <property type="match status" value="1"/>
</dbReference>
<evidence type="ECO:0000256" key="1">
    <source>
        <dbReference type="ARBA" id="ARBA00023125"/>
    </source>
</evidence>
<dbReference type="Gene3D" id="6.10.250.690">
    <property type="match status" value="1"/>
</dbReference>
<dbReference type="EMBL" id="JBHRXX010000007">
    <property type="protein sequence ID" value="MFC3685447.1"/>
    <property type="molecule type" value="Genomic_DNA"/>
</dbReference>
<feature type="DNA-binding region" description="OmpR/PhoB-type" evidence="3">
    <location>
        <begin position="130"/>
        <end position="231"/>
    </location>
</feature>
<dbReference type="PROSITE" id="PS51755">
    <property type="entry name" value="OMPR_PHOB"/>
    <property type="match status" value="1"/>
</dbReference>
<dbReference type="Pfam" id="PF00072">
    <property type="entry name" value="Response_reg"/>
    <property type="match status" value="1"/>
</dbReference>
<evidence type="ECO:0000313" key="6">
    <source>
        <dbReference type="EMBL" id="MFC3685447.1"/>
    </source>
</evidence>
<dbReference type="InterPro" id="IPR039420">
    <property type="entry name" value="WalR-like"/>
</dbReference>
<dbReference type="InterPro" id="IPR011006">
    <property type="entry name" value="CheY-like_superfamily"/>
</dbReference>
<dbReference type="InterPro" id="IPR001789">
    <property type="entry name" value="Sig_transdc_resp-reg_receiver"/>
</dbReference>
<dbReference type="RefSeq" id="WP_382176673.1">
    <property type="nucleotide sequence ID" value="NZ_JBHRXX010000007.1"/>
</dbReference>
<evidence type="ECO:0000256" key="2">
    <source>
        <dbReference type="PROSITE-ProRule" id="PRU00169"/>
    </source>
</evidence>
<keyword evidence="7" id="KW-1185">Reference proteome</keyword>
<feature type="domain" description="Response regulatory" evidence="4">
    <location>
        <begin position="4"/>
        <end position="121"/>
    </location>
</feature>
<evidence type="ECO:0000256" key="3">
    <source>
        <dbReference type="PROSITE-ProRule" id="PRU01091"/>
    </source>
</evidence>
<dbReference type="SMART" id="SM00448">
    <property type="entry name" value="REC"/>
    <property type="match status" value="1"/>
</dbReference>
<gene>
    <name evidence="6" type="ORF">ACFOPI_17735</name>
</gene>
<evidence type="ECO:0000313" key="7">
    <source>
        <dbReference type="Proteomes" id="UP001595729"/>
    </source>
</evidence>
<evidence type="ECO:0000259" key="4">
    <source>
        <dbReference type="PROSITE" id="PS50110"/>
    </source>
</evidence>
<name>A0ABV7W8S1_9BURK</name>
<keyword evidence="2" id="KW-0597">Phosphoprotein</keyword>
<dbReference type="Gene3D" id="3.40.50.2300">
    <property type="match status" value="1"/>
</dbReference>
<dbReference type="SUPFAM" id="SSF52172">
    <property type="entry name" value="CheY-like"/>
    <property type="match status" value="1"/>
</dbReference>
<dbReference type="InterPro" id="IPR036388">
    <property type="entry name" value="WH-like_DNA-bd_sf"/>
</dbReference>
<dbReference type="Proteomes" id="UP001595729">
    <property type="component" value="Unassembled WGS sequence"/>
</dbReference>
<protein>
    <submittedName>
        <fullName evidence="6">Response regulator</fullName>
    </submittedName>
</protein>
<organism evidence="6 7">
    <name type="scientific">Hydrogenophaga luteola</name>
    <dbReference type="NCBI Taxonomy" id="1591122"/>
    <lineage>
        <taxon>Bacteria</taxon>
        <taxon>Pseudomonadati</taxon>
        <taxon>Pseudomonadota</taxon>
        <taxon>Betaproteobacteria</taxon>
        <taxon>Burkholderiales</taxon>
        <taxon>Comamonadaceae</taxon>
        <taxon>Hydrogenophaga</taxon>
    </lineage>
</organism>
<dbReference type="InterPro" id="IPR001867">
    <property type="entry name" value="OmpR/PhoB-type_DNA-bd"/>
</dbReference>
<reference evidence="7" key="1">
    <citation type="journal article" date="2019" name="Int. J. Syst. Evol. Microbiol.">
        <title>The Global Catalogue of Microorganisms (GCM) 10K type strain sequencing project: providing services to taxonomists for standard genome sequencing and annotation.</title>
        <authorList>
            <consortium name="The Broad Institute Genomics Platform"/>
            <consortium name="The Broad Institute Genome Sequencing Center for Infectious Disease"/>
            <person name="Wu L."/>
            <person name="Ma J."/>
        </authorList>
    </citation>
    <scope>NUCLEOTIDE SEQUENCE [LARGE SCALE GENOMIC DNA]</scope>
    <source>
        <strain evidence="7">KCTC 42501</strain>
    </source>
</reference>
<proteinExistence type="predicted"/>
<dbReference type="PROSITE" id="PS50110">
    <property type="entry name" value="RESPONSE_REGULATORY"/>
    <property type="match status" value="1"/>
</dbReference>
<feature type="domain" description="OmpR/PhoB-type" evidence="5">
    <location>
        <begin position="130"/>
        <end position="231"/>
    </location>
</feature>
<dbReference type="PANTHER" id="PTHR48111:SF50">
    <property type="entry name" value="KDP OPERON TRANSCRIPTIONAL REGULATORY PROTEIN KDPE"/>
    <property type="match status" value="1"/>
</dbReference>
<accession>A0ABV7W8S1</accession>
<evidence type="ECO:0000259" key="5">
    <source>
        <dbReference type="PROSITE" id="PS51755"/>
    </source>
</evidence>
<dbReference type="PANTHER" id="PTHR48111">
    <property type="entry name" value="REGULATOR OF RPOS"/>
    <property type="match status" value="1"/>
</dbReference>
<comment type="caution">
    <text evidence="6">The sequence shown here is derived from an EMBL/GenBank/DDBJ whole genome shotgun (WGS) entry which is preliminary data.</text>
</comment>
<dbReference type="Gene3D" id="1.10.10.10">
    <property type="entry name" value="Winged helix-like DNA-binding domain superfamily/Winged helix DNA-binding domain"/>
    <property type="match status" value="1"/>
</dbReference>
<feature type="modified residue" description="4-aspartylphosphate" evidence="2">
    <location>
        <position position="57"/>
    </location>
</feature>
<dbReference type="Pfam" id="PF00486">
    <property type="entry name" value="Trans_reg_C"/>
    <property type="match status" value="1"/>
</dbReference>
<dbReference type="SMART" id="SM00862">
    <property type="entry name" value="Trans_reg_C"/>
    <property type="match status" value="1"/>
</dbReference>
<sequence>MSHRVLLVEDDRVLRSSLREALSIEGHDVRTAASLADARAQLQHAPPDEPIDLVLLDLGLPDGDGQTLLAELRRGGGTPVIVISAREAEGQKIRLLDDGADDYLVKPFGIGELLARMRVALRRRGRHSEPALLHYRHGPLDVDLKTRRVRLADADVHLTPTEYALLARLVRQAGQVVTHRQLLADVWGAEHVDQTHYLRLYMGQLRAKLEADSADPQHLLTEPGVGYRLAEPD</sequence>
<keyword evidence="1 3" id="KW-0238">DNA-binding</keyword>